<dbReference type="GO" id="GO:0004842">
    <property type="term" value="F:ubiquitin-protein transferase activity"/>
    <property type="evidence" value="ECO:0007669"/>
    <property type="project" value="InterPro"/>
</dbReference>
<dbReference type="InterPro" id="IPR033276">
    <property type="entry name" value="BB"/>
</dbReference>
<evidence type="ECO:0000259" key="3">
    <source>
        <dbReference type="PROSITE" id="PS50089"/>
    </source>
</evidence>
<dbReference type="SUPFAM" id="SSF57850">
    <property type="entry name" value="RING/U-box"/>
    <property type="match status" value="1"/>
</dbReference>
<dbReference type="InterPro" id="IPR001841">
    <property type="entry name" value="Znf_RING"/>
</dbReference>
<keyword evidence="1" id="KW-0479">Metal-binding</keyword>
<keyword evidence="1" id="KW-0862">Zinc</keyword>
<dbReference type="Proteomes" id="UP001341281">
    <property type="component" value="Chromosome 02"/>
</dbReference>
<sequence length="402" mass="44984">MAPSACHSHSWYPMIPAKALNLFQFFFTSSSSCSCLLVPKFSSPPRRRALAVAAARYILLLLDDLAVRCIALPPRACRQPIPPSCAATRSPSSPRAAPFASSSDPPHPPLPPSKHTTSATPLARTHCPPPSPPPLLVLAVEICPDLYFFLLLFGMNSSRQMELHYINTGFPYTVTESFMDFFEGLTYAHADFALTDGFQDQGNPYWAMHTNSYKYGYSVPGNYYSYAHVYDIDDYMHRTDGVRRIWDNTAPVNNEDSANVVPQGGEAPHTTANSTTEECIQQAHQSPGSPQVVWQDNIDPDNMTYEELLDLGEAVGTQSRGLSQEQISLLPVTKYKCSFFSRKKTRRERCVICQMEYRRGNLQMTLPCKHIYHASCVTKWLSINKVCPVCFAEVPGEEPKRQ</sequence>
<proteinExistence type="predicted"/>
<dbReference type="PANTHER" id="PTHR46400:SF5">
    <property type="entry name" value="RING-TYPE DOMAIN-CONTAINING PROTEIN"/>
    <property type="match status" value="1"/>
</dbReference>
<protein>
    <recommendedName>
        <fullName evidence="3">RING-type domain-containing protein</fullName>
    </recommendedName>
</protein>
<dbReference type="FunFam" id="3.30.40.10:FF:000226">
    <property type="entry name" value="E3 ubiquitin ligase BIG BROTHER"/>
    <property type="match status" value="1"/>
</dbReference>
<dbReference type="GO" id="GO:0008270">
    <property type="term" value="F:zinc ion binding"/>
    <property type="evidence" value="ECO:0007669"/>
    <property type="project" value="UniProtKB-KW"/>
</dbReference>
<name>A0AAQ3PYE8_PASNO</name>
<keyword evidence="1" id="KW-0863">Zinc-finger</keyword>
<dbReference type="Gene3D" id="3.30.40.10">
    <property type="entry name" value="Zinc/RING finger domain, C3HC4 (zinc finger)"/>
    <property type="match status" value="1"/>
</dbReference>
<dbReference type="PROSITE" id="PS50089">
    <property type="entry name" value="ZF_RING_2"/>
    <property type="match status" value="1"/>
</dbReference>
<dbReference type="EMBL" id="CP144746">
    <property type="protein sequence ID" value="WVZ55656.1"/>
    <property type="molecule type" value="Genomic_DNA"/>
</dbReference>
<evidence type="ECO:0000256" key="1">
    <source>
        <dbReference type="PROSITE-ProRule" id="PRU00175"/>
    </source>
</evidence>
<dbReference type="GO" id="GO:0031624">
    <property type="term" value="F:ubiquitin conjugating enzyme binding"/>
    <property type="evidence" value="ECO:0007669"/>
    <property type="project" value="TreeGrafter"/>
</dbReference>
<organism evidence="4 5">
    <name type="scientific">Paspalum notatum var. saurae</name>
    <dbReference type="NCBI Taxonomy" id="547442"/>
    <lineage>
        <taxon>Eukaryota</taxon>
        <taxon>Viridiplantae</taxon>
        <taxon>Streptophyta</taxon>
        <taxon>Embryophyta</taxon>
        <taxon>Tracheophyta</taxon>
        <taxon>Spermatophyta</taxon>
        <taxon>Magnoliopsida</taxon>
        <taxon>Liliopsida</taxon>
        <taxon>Poales</taxon>
        <taxon>Poaceae</taxon>
        <taxon>PACMAD clade</taxon>
        <taxon>Panicoideae</taxon>
        <taxon>Andropogonodae</taxon>
        <taxon>Paspaleae</taxon>
        <taxon>Paspalinae</taxon>
        <taxon>Paspalum</taxon>
    </lineage>
</organism>
<dbReference type="Pfam" id="PF13639">
    <property type="entry name" value="zf-RING_2"/>
    <property type="match status" value="1"/>
</dbReference>
<gene>
    <name evidence="4" type="ORF">U9M48_006290</name>
</gene>
<evidence type="ECO:0000256" key="2">
    <source>
        <dbReference type="SAM" id="MobiDB-lite"/>
    </source>
</evidence>
<dbReference type="PANTHER" id="PTHR46400">
    <property type="entry name" value="RING/U-BOX SUPERFAMILY PROTEIN"/>
    <property type="match status" value="1"/>
</dbReference>
<feature type="domain" description="RING-type" evidence="3">
    <location>
        <begin position="350"/>
        <end position="390"/>
    </location>
</feature>
<dbReference type="InterPro" id="IPR013083">
    <property type="entry name" value="Znf_RING/FYVE/PHD"/>
</dbReference>
<feature type="compositionally biased region" description="Low complexity" evidence="2">
    <location>
        <begin position="84"/>
        <end position="104"/>
    </location>
</feature>
<evidence type="ECO:0000313" key="4">
    <source>
        <dbReference type="EMBL" id="WVZ55656.1"/>
    </source>
</evidence>
<reference evidence="4 5" key="1">
    <citation type="submission" date="2024-02" db="EMBL/GenBank/DDBJ databases">
        <title>High-quality chromosome-scale genome assembly of Pensacola bahiagrass (Paspalum notatum Flugge var. saurae).</title>
        <authorList>
            <person name="Vega J.M."/>
            <person name="Podio M."/>
            <person name="Orjuela J."/>
            <person name="Siena L.A."/>
            <person name="Pessino S.C."/>
            <person name="Combes M.C."/>
            <person name="Mariac C."/>
            <person name="Albertini E."/>
            <person name="Pupilli F."/>
            <person name="Ortiz J.P.A."/>
            <person name="Leblanc O."/>
        </authorList>
    </citation>
    <scope>NUCLEOTIDE SEQUENCE [LARGE SCALE GENOMIC DNA]</scope>
    <source>
        <strain evidence="4">R1</strain>
        <tissue evidence="4">Leaf</tissue>
    </source>
</reference>
<feature type="region of interest" description="Disordered" evidence="2">
    <location>
        <begin position="83"/>
        <end position="127"/>
    </location>
</feature>
<dbReference type="SMART" id="SM00184">
    <property type="entry name" value="RING"/>
    <property type="match status" value="1"/>
</dbReference>
<dbReference type="GO" id="GO:0046621">
    <property type="term" value="P:negative regulation of organ growth"/>
    <property type="evidence" value="ECO:0007669"/>
    <property type="project" value="InterPro"/>
</dbReference>
<accession>A0AAQ3PYE8</accession>
<dbReference type="GO" id="GO:0016567">
    <property type="term" value="P:protein ubiquitination"/>
    <property type="evidence" value="ECO:0007669"/>
    <property type="project" value="InterPro"/>
</dbReference>
<evidence type="ECO:0000313" key="5">
    <source>
        <dbReference type="Proteomes" id="UP001341281"/>
    </source>
</evidence>
<dbReference type="AlphaFoldDB" id="A0AAQ3PYE8"/>
<keyword evidence="5" id="KW-1185">Reference proteome</keyword>